<evidence type="ECO:0000256" key="1">
    <source>
        <dbReference type="ARBA" id="ARBA00004571"/>
    </source>
</evidence>
<evidence type="ECO:0000256" key="3">
    <source>
        <dbReference type="ARBA" id="ARBA00022452"/>
    </source>
</evidence>
<keyword evidence="9 11" id="KW-0472">Membrane</keyword>
<dbReference type="GO" id="GO:0009279">
    <property type="term" value="C:cell outer membrane"/>
    <property type="evidence" value="ECO:0007669"/>
    <property type="project" value="UniProtKB-SubCell"/>
</dbReference>
<evidence type="ECO:0000256" key="6">
    <source>
        <dbReference type="ARBA" id="ARBA00023004"/>
    </source>
</evidence>
<keyword evidence="17" id="KW-1185">Reference proteome</keyword>
<accession>A0A9J9HAB9</accession>
<evidence type="ECO:0000256" key="11">
    <source>
        <dbReference type="PROSITE-ProRule" id="PRU01360"/>
    </source>
</evidence>
<dbReference type="EMBL" id="CP000699">
    <property type="protein sequence ID" value="ABQ67807.1"/>
    <property type="molecule type" value="Genomic_DNA"/>
</dbReference>
<keyword evidence="10 11" id="KW-0998">Cell outer membrane</keyword>
<name>A0A9J9HAB9_RHIWR</name>
<dbReference type="InterPro" id="IPR012910">
    <property type="entry name" value="Plug_dom"/>
</dbReference>
<evidence type="ECO:0000256" key="7">
    <source>
        <dbReference type="ARBA" id="ARBA00023065"/>
    </source>
</evidence>
<evidence type="ECO:0000256" key="4">
    <source>
        <dbReference type="ARBA" id="ARBA00022496"/>
    </source>
</evidence>
<dbReference type="Gene3D" id="2.40.170.20">
    <property type="entry name" value="TonB-dependent receptor, beta-barrel domain"/>
    <property type="match status" value="2"/>
</dbReference>
<dbReference type="SUPFAM" id="SSF56935">
    <property type="entry name" value="Porins"/>
    <property type="match status" value="1"/>
</dbReference>
<evidence type="ECO:0000313" key="17">
    <source>
        <dbReference type="Proteomes" id="UP000001989"/>
    </source>
</evidence>
<keyword evidence="16" id="KW-0675">Receptor</keyword>
<dbReference type="PANTHER" id="PTHR32552">
    <property type="entry name" value="FERRICHROME IRON RECEPTOR-RELATED"/>
    <property type="match status" value="1"/>
</dbReference>
<feature type="chain" id="PRO_5039925559" evidence="13">
    <location>
        <begin position="24"/>
        <end position="863"/>
    </location>
</feature>
<keyword evidence="8 12" id="KW-0798">TonB box</keyword>
<evidence type="ECO:0000256" key="2">
    <source>
        <dbReference type="ARBA" id="ARBA00022448"/>
    </source>
</evidence>
<dbReference type="InterPro" id="IPR039426">
    <property type="entry name" value="TonB-dep_rcpt-like"/>
</dbReference>
<keyword evidence="7" id="KW-0406">Ion transport</keyword>
<feature type="domain" description="TonB-dependent receptor plug" evidence="15">
    <location>
        <begin position="62"/>
        <end position="167"/>
    </location>
</feature>
<evidence type="ECO:0000256" key="9">
    <source>
        <dbReference type="ARBA" id="ARBA00023136"/>
    </source>
</evidence>
<keyword evidence="5 11" id="KW-0812">Transmembrane</keyword>
<evidence type="ECO:0000313" key="16">
    <source>
        <dbReference type="EMBL" id="ABQ67807.1"/>
    </source>
</evidence>
<evidence type="ECO:0000256" key="13">
    <source>
        <dbReference type="SAM" id="SignalP"/>
    </source>
</evidence>
<keyword evidence="6" id="KW-0408">Iron</keyword>
<organism evidence="16 17">
    <name type="scientific">Rhizorhabdus wittichii (strain DSM 6014 / CCUG 31198 / JCM 15750 / NBRC 105917 / EY 4224 / RW1)</name>
    <name type="common">Sphingomonas wittichii</name>
    <dbReference type="NCBI Taxonomy" id="392499"/>
    <lineage>
        <taxon>Bacteria</taxon>
        <taxon>Pseudomonadati</taxon>
        <taxon>Pseudomonadota</taxon>
        <taxon>Alphaproteobacteria</taxon>
        <taxon>Sphingomonadales</taxon>
        <taxon>Sphingomonadaceae</taxon>
        <taxon>Rhizorhabdus</taxon>
    </lineage>
</organism>
<keyword evidence="3 11" id="KW-1134">Transmembrane beta strand</keyword>
<dbReference type="PANTHER" id="PTHR32552:SF81">
    <property type="entry name" value="TONB-DEPENDENT OUTER MEMBRANE RECEPTOR"/>
    <property type="match status" value="1"/>
</dbReference>
<gene>
    <name evidence="16" type="ordered locus">Swit_1443</name>
</gene>
<keyword evidence="13" id="KW-0732">Signal</keyword>
<reference evidence="16 17" key="1">
    <citation type="journal article" date="2010" name="J. Bacteriol.">
        <title>Genome sequence of the dioxin-mineralizing bacterium Sphingomonas wittichii RW1.</title>
        <authorList>
            <person name="Miller T.R."/>
            <person name="Delcher A.L."/>
            <person name="Salzberg S.L."/>
            <person name="Saunders E."/>
            <person name="Detter J.C."/>
            <person name="Halden R.U."/>
        </authorList>
    </citation>
    <scope>NUCLEOTIDE SEQUENCE [LARGE SCALE GENOMIC DNA]</scope>
    <source>
        <strain evidence="17">DSM 6014 / CCUG 31198 / JCM 15750 / NBRC 105917 / EY 4224 / RW1</strain>
    </source>
</reference>
<evidence type="ECO:0000259" key="15">
    <source>
        <dbReference type="Pfam" id="PF07715"/>
    </source>
</evidence>
<evidence type="ECO:0000256" key="12">
    <source>
        <dbReference type="RuleBase" id="RU003357"/>
    </source>
</evidence>
<evidence type="ECO:0000256" key="5">
    <source>
        <dbReference type="ARBA" id="ARBA00022692"/>
    </source>
</evidence>
<feature type="signal peptide" evidence="13">
    <location>
        <begin position="1"/>
        <end position="23"/>
    </location>
</feature>
<dbReference type="Pfam" id="PF07715">
    <property type="entry name" value="Plug"/>
    <property type="match status" value="1"/>
</dbReference>
<dbReference type="PROSITE" id="PS52016">
    <property type="entry name" value="TONB_DEPENDENT_REC_3"/>
    <property type="match status" value="1"/>
</dbReference>
<keyword evidence="4" id="KW-0410">Iron transport</keyword>
<dbReference type="Pfam" id="PF00593">
    <property type="entry name" value="TonB_dep_Rec_b-barrel"/>
    <property type="match status" value="1"/>
</dbReference>
<protein>
    <submittedName>
        <fullName evidence="16">TonB-dependent receptor</fullName>
    </submittedName>
</protein>
<evidence type="ECO:0000256" key="10">
    <source>
        <dbReference type="ARBA" id="ARBA00023237"/>
    </source>
</evidence>
<sequence>MRTSVLFCTVSLVTLSFSAAALAQAEPRAEAVQPTSDDAHADRPELGDIVVTAQKREQSLANVGMTIQAASAATLSDRGVQGPADLVKIVPGFTYTEGIYATPVYTLRGIGLFESAFGGAPAVAIYTDEVPRNVPIMSGALDLDLERVEVLKGPQGTLFGQSATGGAINYIVAKPTDHFEAGGDLGYERFGKMSASGFVSGPLTDSFKARLAVGAVQGGAWQRSISRPDDENGATRRLQGRLSIDWKPVDRLRVQASLTGVRDRSDPIASQYAGTNFNIYSASALAAANADPATANPYGYVDEARYAGITTPGSPNYDASFLGRQALIVARMNGVAPIPSIPDLAEGSRELLGTPLATNARQAEWTPGFLRRNHNDYYQGIVRADYDLTDDIALTSLSALAKQKMNYVADLDATAARGIDSILTGNVRSFNQELRLAGKTDALHWIAGATYDNIRASQGFLYDFAHGTLNAPVGLPIEYTQGDIRTSQKTYAAFGNVEYEVAGNLTVQAGLRYTKNKLTGSYCYFEPSFVTTPNFTTTFGLLSDVLRGLPPFTTQVRQGDCLPLGDGQNGTTLNAPQISRLNLKLNQDNWSFHLGANYKFDQGTLIYATIKQGYKAGLFSAIGATVTDEYDPAVQEKVIAYEAGFKAPLLNGRLRVNGAAFYYDYTNKQVRARLLVPIFGLLEKLVNVPKSYVWGLEGELFAEPVDGLTLNGSATYLKSRVSGTFRTTADGLPVYNNQGYTGDFKGSALPFTPKFSANADVQYEWTAGGLKPFVGAGIRYQGGSNATFENRILLAGDFRIPGYETVDVRLGLGAEDDSWKLTAFGRNVFNKYYVVARNIGLDTNFQTAGAPATYGVMLRVRIR</sequence>
<dbReference type="InterPro" id="IPR036942">
    <property type="entry name" value="Beta-barrel_TonB_sf"/>
</dbReference>
<dbReference type="AlphaFoldDB" id="A0A9J9HAB9"/>
<dbReference type="KEGG" id="swi:Swit_1443"/>
<dbReference type="InterPro" id="IPR000531">
    <property type="entry name" value="Beta-barrel_TonB"/>
</dbReference>
<comment type="subcellular location">
    <subcellularLocation>
        <location evidence="1 11">Cell outer membrane</location>
        <topology evidence="1 11">Multi-pass membrane protein</topology>
    </subcellularLocation>
</comment>
<dbReference type="GO" id="GO:0006826">
    <property type="term" value="P:iron ion transport"/>
    <property type="evidence" value="ECO:0007669"/>
    <property type="project" value="UniProtKB-KW"/>
</dbReference>
<proteinExistence type="inferred from homology"/>
<comment type="similarity">
    <text evidence="11 12">Belongs to the TonB-dependent receptor family.</text>
</comment>
<evidence type="ECO:0000256" key="8">
    <source>
        <dbReference type="ARBA" id="ARBA00023077"/>
    </source>
</evidence>
<dbReference type="Proteomes" id="UP000001989">
    <property type="component" value="Chromosome"/>
</dbReference>
<keyword evidence="2 11" id="KW-0813">Transport</keyword>
<feature type="domain" description="TonB-dependent receptor-like beta-barrel" evidence="14">
    <location>
        <begin position="360"/>
        <end position="828"/>
    </location>
</feature>
<evidence type="ECO:0000259" key="14">
    <source>
        <dbReference type="Pfam" id="PF00593"/>
    </source>
</evidence>